<dbReference type="Proteomes" id="UP000287394">
    <property type="component" value="Chromosome"/>
</dbReference>
<dbReference type="RefSeq" id="WP_119322940.1">
    <property type="nucleotide sequence ID" value="NZ_AP025739.1"/>
</dbReference>
<organism evidence="1 2">
    <name type="scientific">Capsulimonas corticalis</name>
    <dbReference type="NCBI Taxonomy" id="2219043"/>
    <lineage>
        <taxon>Bacteria</taxon>
        <taxon>Bacillati</taxon>
        <taxon>Armatimonadota</taxon>
        <taxon>Armatimonadia</taxon>
        <taxon>Capsulimonadales</taxon>
        <taxon>Capsulimonadaceae</taxon>
        <taxon>Capsulimonas</taxon>
    </lineage>
</organism>
<protein>
    <submittedName>
        <fullName evidence="1">Uncharacterized protein</fullName>
    </submittedName>
</protein>
<sequence length="134" mass="15054">MKYFLYANQEFVGWSALEHADPAMGCVSGVFHPNENYENIKDIILKYSACHLPGTDAAKKELDQVWPRIEALGLAVEPEGCSPFEPTGGVIVIDYAEDLGDEIGRELHVFGLSQEIFAEYFPEAHDRYWGVSDR</sequence>
<dbReference type="AlphaFoldDB" id="A0A402D048"/>
<reference evidence="1 2" key="1">
    <citation type="journal article" date="2019" name="Int. J. Syst. Evol. Microbiol.">
        <title>Capsulimonas corticalis gen. nov., sp. nov., an aerobic capsulated bacterium, of a novel bacterial order, Capsulimonadales ord. nov., of the class Armatimonadia of the phylum Armatimonadetes.</title>
        <authorList>
            <person name="Li J."/>
            <person name="Kudo C."/>
            <person name="Tonouchi A."/>
        </authorList>
    </citation>
    <scope>NUCLEOTIDE SEQUENCE [LARGE SCALE GENOMIC DNA]</scope>
    <source>
        <strain evidence="1 2">AX-7</strain>
    </source>
</reference>
<dbReference type="OrthoDB" id="8079725at2"/>
<accession>A0A402D048</accession>
<evidence type="ECO:0000313" key="2">
    <source>
        <dbReference type="Proteomes" id="UP000287394"/>
    </source>
</evidence>
<dbReference type="KEGG" id="ccot:CCAX7_57740"/>
<dbReference type="EMBL" id="AP025739">
    <property type="protein sequence ID" value="BDI33723.1"/>
    <property type="molecule type" value="Genomic_DNA"/>
</dbReference>
<keyword evidence="2" id="KW-1185">Reference proteome</keyword>
<gene>
    <name evidence="1" type="ORF">CCAX7_57740</name>
</gene>
<name>A0A402D048_9BACT</name>
<proteinExistence type="predicted"/>
<evidence type="ECO:0000313" key="1">
    <source>
        <dbReference type="EMBL" id="BDI33723.1"/>
    </source>
</evidence>